<dbReference type="InterPro" id="IPR050445">
    <property type="entry name" value="Bact_polysacc_biosynth/exp"/>
</dbReference>
<comment type="caution">
    <text evidence="9">The sequence shown here is derived from an EMBL/GenBank/DDBJ whole genome shotgun (WGS) entry which is preliminary data.</text>
</comment>
<protein>
    <submittedName>
        <fullName evidence="9">Capsular biosynthesis protein</fullName>
    </submittedName>
</protein>
<evidence type="ECO:0000256" key="4">
    <source>
        <dbReference type="ARBA" id="ARBA00022692"/>
    </source>
</evidence>
<evidence type="ECO:0000256" key="5">
    <source>
        <dbReference type="ARBA" id="ARBA00022989"/>
    </source>
</evidence>
<keyword evidence="3" id="KW-1003">Cell membrane</keyword>
<evidence type="ECO:0000259" key="8">
    <source>
        <dbReference type="Pfam" id="PF02706"/>
    </source>
</evidence>
<comment type="similarity">
    <text evidence="2">Belongs to the CpsC/CapA family.</text>
</comment>
<keyword evidence="5 7" id="KW-1133">Transmembrane helix</keyword>
<sequence length="247" mass="27805">MREDFSRSIVEQKDIKEIDLKQYYYLIKKRLWIIVLITMVTTSIGYFYSTSTYTALYESSRRVILGSGSEDMNTLMVMMKDPIIMEKVSSELQLERPSEALANQITVTRLDESQVVHISVIDTNLELAARIANVTAVIYQSEMENILGFTDVQLLSEAKVNPNPMNESTNRVTIIAFIFGLATGIGFVFLLDSLDMKLRKESQVEAILGVPILGTISNMNKKKYTTASKKQNEIRVGGEKVGVKQNA</sequence>
<dbReference type="Proteomes" id="UP000270219">
    <property type="component" value="Unassembled WGS sequence"/>
</dbReference>
<evidence type="ECO:0000256" key="3">
    <source>
        <dbReference type="ARBA" id="ARBA00022475"/>
    </source>
</evidence>
<evidence type="ECO:0000256" key="1">
    <source>
        <dbReference type="ARBA" id="ARBA00004651"/>
    </source>
</evidence>
<feature type="domain" description="Polysaccharide chain length determinant N-terminal" evidence="8">
    <location>
        <begin position="17"/>
        <end position="78"/>
    </location>
</feature>
<organism evidence="9 10">
    <name type="scientific">Oceanobacillus piezotolerans</name>
    <dbReference type="NCBI Taxonomy" id="2448030"/>
    <lineage>
        <taxon>Bacteria</taxon>
        <taxon>Bacillati</taxon>
        <taxon>Bacillota</taxon>
        <taxon>Bacilli</taxon>
        <taxon>Bacillales</taxon>
        <taxon>Bacillaceae</taxon>
        <taxon>Oceanobacillus</taxon>
    </lineage>
</organism>
<proteinExistence type="inferred from homology"/>
<reference evidence="9 10" key="1">
    <citation type="submission" date="2018-10" db="EMBL/GenBank/DDBJ databases">
        <title>Oceanobacillus sp. YLB-02 draft genome.</title>
        <authorList>
            <person name="Yu L."/>
        </authorList>
    </citation>
    <scope>NUCLEOTIDE SEQUENCE [LARGE SCALE GENOMIC DNA]</scope>
    <source>
        <strain evidence="9 10">YLB-02</strain>
    </source>
</reference>
<dbReference type="InterPro" id="IPR003856">
    <property type="entry name" value="LPS_length_determ_N"/>
</dbReference>
<evidence type="ECO:0000313" key="9">
    <source>
        <dbReference type="EMBL" id="RLL42752.1"/>
    </source>
</evidence>
<keyword evidence="10" id="KW-1185">Reference proteome</keyword>
<dbReference type="GO" id="GO:0005886">
    <property type="term" value="C:plasma membrane"/>
    <property type="evidence" value="ECO:0007669"/>
    <property type="project" value="UniProtKB-SubCell"/>
</dbReference>
<dbReference type="PANTHER" id="PTHR32309:SF31">
    <property type="entry name" value="CAPSULAR EXOPOLYSACCHARIDE FAMILY"/>
    <property type="match status" value="1"/>
</dbReference>
<comment type="subcellular location">
    <subcellularLocation>
        <location evidence="1">Cell membrane</location>
        <topology evidence="1">Multi-pass membrane protein</topology>
    </subcellularLocation>
</comment>
<dbReference type="RefSeq" id="WP_121524119.1">
    <property type="nucleotide sequence ID" value="NZ_RCHR01000005.1"/>
</dbReference>
<evidence type="ECO:0000256" key="2">
    <source>
        <dbReference type="ARBA" id="ARBA00006683"/>
    </source>
</evidence>
<feature type="transmembrane region" description="Helical" evidence="7">
    <location>
        <begin position="172"/>
        <end position="191"/>
    </location>
</feature>
<dbReference type="Pfam" id="PF02706">
    <property type="entry name" value="Wzz"/>
    <property type="match status" value="1"/>
</dbReference>
<evidence type="ECO:0000313" key="10">
    <source>
        <dbReference type="Proteomes" id="UP000270219"/>
    </source>
</evidence>
<dbReference type="EMBL" id="RCHR01000005">
    <property type="protein sequence ID" value="RLL42752.1"/>
    <property type="molecule type" value="Genomic_DNA"/>
</dbReference>
<dbReference type="PANTHER" id="PTHR32309">
    <property type="entry name" value="TYROSINE-PROTEIN KINASE"/>
    <property type="match status" value="1"/>
</dbReference>
<evidence type="ECO:0000256" key="7">
    <source>
        <dbReference type="SAM" id="Phobius"/>
    </source>
</evidence>
<feature type="transmembrane region" description="Helical" evidence="7">
    <location>
        <begin position="31"/>
        <end position="49"/>
    </location>
</feature>
<name>A0A498D3J6_9BACI</name>
<dbReference type="AlphaFoldDB" id="A0A498D3J6"/>
<evidence type="ECO:0000256" key="6">
    <source>
        <dbReference type="ARBA" id="ARBA00023136"/>
    </source>
</evidence>
<dbReference type="OrthoDB" id="2365115at2"/>
<gene>
    <name evidence="9" type="ORF">D8M04_14455</name>
</gene>
<keyword evidence="4 7" id="KW-0812">Transmembrane</keyword>
<accession>A0A498D3J6</accession>
<keyword evidence="6 7" id="KW-0472">Membrane</keyword>